<dbReference type="AlphaFoldDB" id="A0A316TUN9"/>
<dbReference type="InterPro" id="IPR036877">
    <property type="entry name" value="SUI1_dom_sf"/>
</dbReference>
<sequence length="75" mass="7944">MKASIKETRNPKTGKPVTVITGITHNPQVIEKLTRKLKGACGAGGHIEGKTIIIQGSHTDKISDMLAKDGYSVSS</sequence>
<evidence type="ECO:0000259" key="3">
    <source>
        <dbReference type="PROSITE" id="PS50296"/>
    </source>
</evidence>
<dbReference type="SUPFAM" id="SSF55159">
    <property type="entry name" value="eIF1-like"/>
    <property type="match status" value="1"/>
</dbReference>
<dbReference type="GO" id="GO:0006417">
    <property type="term" value="P:regulation of translation"/>
    <property type="evidence" value="ECO:0007669"/>
    <property type="project" value="UniProtKB-KW"/>
</dbReference>
<evidence type="ECO:0000256" key="2">
    <source>
        <dbReference type="ARBA" id="ARBA00022917"/>
    </source>
</evidence>
<name>A0A316TUN9_9BACT</name>
<keyword evidence="1" id="KW-0810">Translation regulation</keyword>
<dbReference type="Gene3D" id="3.30.780.10">
    <property type="entry name" value="SUI1-like domain"/>
    <property type="match status" value="1"/>
</dbReference>
<protein>
    <submittedName>
        <fullName evidence="4">Translation initiation factor</fullName>
    </submittedName>
</protein>
<evidence type="ECO:0000256" key="1">
    <source>
        <dbReference type="ARBA" id="ARBA00022845"/>
    </source>
</evidence>
<keyword evidence="5" id="KW-1185">Reference proteome</keyword>
<accession>A0A316TUN9</accession>
<organism evidence="4 5">
    <name type="scientific">Rhodohalobacter mucosus</name>
    <dbReference type="NCBI Taxonomy" id="2079485"/>
    <lineage>
        <taxon>Bacteria</taxon>
        <taxon>Pseudomonadati</taxon>
        <taxon>Balneolota</taxon>
        <taxon>Balneolia</taxon>
        <taxon>Balneolales</taxon>
        <taxon>Balneolaceae</taxon>
        <taxon>Rhodohalobacter</taxon>
    </lineage>
</organism>
<dbReference type="GO" id="GO:0003743">
    <property type="term" value="F:translation initiation factor activity"/>
    <property type="evidence" value="ECO:0007669"/>
    <property type="project" value="UniProtKB-KW"/>
</dbReference>
<keyword evidence="2" id="KW-0648">Protein biosynthesis</keyword>
<feature type="domain" description="SUI1" evidence="3">
    <location>
        <begin position="14"/>
        <end position="70"/>
    </location>
</feature>
<evidence type="ECO:0000313" key="5">
    <source>
        <dbReference type="Proteomes" id="UP000245533"/>
    </source>
</evidence>
<reference evidence="4 5" key="1">
    <citation type="submission" date="2018-05" db="EMBL/GenBank/DDBJ databases">
        <title>Rhodohalobacter halophilus gen. nov., sp. nov., a moderately halophilic member of the family Balneolaceae.</title>
        <authorList>
            <person name="Liu Z.-W."/>
        </authorList>
    </citation>
    <scope>NUCLEOTIDE SEQUENCE [LARGE SCALE GENOMIC DNA]</scope>
    <source>
        <strain evidence="4 5">8A47</strain>
    </source>
</reference>
<proteinExistence type="predicted"/>
<dbReference type="RefSeq" id="WP_109645426.1">
    <property type="nucleotide sequence ID" value="NZ_QGGB01000003.1"/>
</dbReference>
<dbReference type="CDD" id="cd11567">
    <property type="entry name" value="YciH_like"/>
    <property type="match status" value="1"/>
</dbReference>
<comment type="caution">
    <text evidence="4">The sequence shown here is derived from an EMBL/GenBank/DDBJ whole genome shotgun (WGS) entry which is preliminary data.</text>
</comment>
<evidence type="ECO:0000313" key="4">
    <source>
        <dbReference type="EMBL" id="PWN07578.1"/>
    </source>
</evidence>
<dbReference type="Proteomes" id="UP000245533">
    <property type="component" value="Unassembled WGS sequence"/>
</dbReference>
<dbReference type="InterPro" id="IPR001950">
    <property type="entry name" value="SUI1"/>
</dbReference>
<dbReference type="EMBL" id="QGGB01000003">
    <property type="protein sequence ID" value="PWN07578.1"/>
    <property type="molecule type" value="Genomic_DNA"/>
</dbReference>
<dbReference type="PROSITE" id="PS50296">
    <property type="entry name" value="SUI1"/>
    <property type="match status" value="1"/>
</dbReference>
<dbReference type="OrthoDB" id="9792915at2"/>
<dbReference type="InterPro" id="IPR005872">
    <property type="entry name" value="SUI1_arc_bac"/>
</dbReference>
<dbReference type="Pfam" id="PF01253">
    <property type="entry name" value="SUI1"/>
    <property type="match status" value="1"/>
</dbReference>
<keyword evidence="4" id="KW-0396">Initiation factor</keyword>
<gene>
    <name evidence="4" type="ORF">DDZ15_04795</name>
</gene>